<accession>A0ACD0NNF5</accession>
<sequence length="223" mass="24604">MIHQAASIPRLATALNSRPLLLLPRFGALPQKQHSSFSTTSPYSSSSSSSSSSSNPRTAAPSSREPTLTWERYLQLRRSRRMAGLVTTIPTTLLAGVGSGSYFLTLELDSGPSIAGIEPLIIYGIATLACTGLGWLTGPTIGSSIWSLFHTDHARQIAAKDQDFYEHIKRNRVDPTRQSMQNPVPDYYGEKIGSLKQYRQWLRDQAAYRRKAAHGLEQDGQEI</sequence>
<evidence type="ECO:0000313" key="1">
    <source>
        <dbReference type="EMBL" id="PWN47300.1"/>
    </source>
</evidence>
<reference evidence="1 2" key="1">
    <citation type="journal article" date="2018" name="Mol. Biol. Evol.">
        <title>Broad Genomic Sampling Reveals a Smut Pathogenic Ancestry of the Fungal Clade Ustilaginomycotina.</title>
        <authorList>
            <person name="Kijpornyongpan T."/>
            <person name="Mondo S.J."/>
            <person name="Barry K."/>
            <person name="Sandor L."/>
            <person name="Lee J."/>
            <person name="Lipzen A."/>
            <person name="Pangilinan J."/>
            <person name="LaButti K."/>
            <person name="Hainaut M."/>
            <person name="Henrissat B."/>
            <person name="Grigoriev I.V."/>
            <person name="Spatafora J.W."/>
            <person name="Aime M.C."/>
        </authorList>
    </citation>
    <scope>NUCLEOTIDE SEQUENCE [LARGE SCALE GENOMIC DNA]</scope>
    <source>
        <strain evidence="1 2">SA 807</strain>
    </source>
</reference>
<organism evidence="1 2">
    <name type="scientific">Violaceomyces palustris</name>
    <dbReference type="NCBI Taxonomy" id="1673888"/>
    <lineage>
        <taxon>Eukaryota</taxon>
        <taxon>Fungi</taxon>
        <taxon>Dikarya</taxon>
        <taxon>Basidiomycota</taxon>
        <taxon>Ustilaginomycotina</taxon>
        <taxon>Ustilaginomycetes</taxon>
        <taxon>Violaceomycetales</taxon>
        <taxon>Violaceomycetaceae</taxon>
        <taxon>Violaceomyces</taxon>
    </lineage>
</organism>
<evidence type="ECO:0000313" key="2">
    <source>
        <dbReference type="Proteomes" id="UP000245626"/>
    </source>
</evidence>
<proteinExistence type="predicted"/>
<protein>
    <submittedName>
        <fullName evidence="1">Mitochondrial import protein Pam17</fullName>
    </submittedName>
</protein>
<dbReference type="Proteomes" id="UP000245626">
    <property type="component" value="Unassembled WGS sequence"/>
</dbReference>
<gene>
    <name evidence="1" type="ORF">IE53DRAFT_321460</name>
</gene>
<dbReference type="EMBL" id="KZ820472">
    <property type="protein sequence ID" value="PWN47300.1"/>
    <property type="molecule type" value="Genomic_DNA"/>
</dbReference>
<keyword evidence="2" id="KW-1185">Reference proteome</keyword>
<name>A0ACD0NNF5_9BASI</name>